<keyword evidence="1" id="KW-1133">Transmembrane helix</keyword>
<dbReference type="EMBL" id="JAQNDO010000001">
    <property type="protein sequence ID" value="MDC0742313.1"/>
    <property type="molecule type" value="Genomic_DNA"/>
</dbReference>
<feature type="transmembrane region" description="Helical" evidence="1">
    <location>
        <begin position="25"/>
        <end position="43"/>
    </location>
</feature>
<dbReference type="Proteomes" id="UP001221411">
    <property type="component" value="Unassembled WGS sequence"/>
</dbReference>
<evidence type="ECO:0000313" key="3">
    <source>
        <dbReference type="Proteomes" id="UP001221411"/>
    </source>
</evidence>
<sequence length="186" mass="20887">MEEPEKTKRKKRSEPKIQIPLRKPYWQLVPSFLLFALCAAFFFHRSSVNDRGLILNGILHFEPDGADVFYAVLGVFSVGLSVMGLLGIVRFSQLEPFELVLGAKSLSLPAGRPMSMRVITVPIRDILSVGLQPPEWPKSIAVQVRDGNVYWIPSYWLPKEWTVQDLNAALVERLRRPEDESAAGGG</sequence>
<proteinExistence type="predicted"/>
<feature type="transmembrane region" description="Helical" evidence="1">
    <location>
        <begin position="68"/>
        <end position="89"/>
    </location>
</feature>
<reference evidence="2 3" key="1">
    <citation type="submission" date="2022-11" db="EMBL/GenBank/DDBJ databases">
        <title>Minimal conservation of predation-associated metabolite biosynthetic gene clusters underscores biosynthetic potential of Myxococcota including descriptions for ten novel species: Archangium lansinium sp. nov., Myxococcus landrumus sp. nov., Nannocystis bai.</title>
        <authorList>
            <person name="Ahearne A."/>
            <person name="Stevens C."/>
            <person name="Dowd S."/>
        </authorList>
    </citation>
    <scope>NUCLEOTIDE SEQUENCE [LARGE SCALE GENOMIC DNA]</scope>
    <source>
        <strain evidence="2 3">RJM3</strain>
    </source>
</reference>
<evidence type="ECO:0000256" key="1">
    <source>
        <dbReference type="SAM" id="Phobius"/>
    </source>
</evidence>
<organism evidence="2 3">
    <name type="scientific">Polyangium mundeleinium</name>
    <dbReference type="NCBI Taxonomy" id="2995306"/>
    <lineage>
        <taxon>Bacteria</taxon>
        <taxon>Pseudomonadati</taxon>
        <taxon>Myxococcota</taxon>
        <taxon>Polyangia</taxon>
        <taxon>Polyangiales</taxon>
        <taxon>Polyangiaceae</taxon>
        <taxon>Polyangium</taxon>
    </lineage>
</organism>
<dbReference type="RefSeq" id="WP_271917655.1">
    <property type="nucleotide sequence ID" value="NZ_JAQNDO010000001.1"/>
</dbReference>
<accession>A0ABT5EKE3</accession>
<protein>
    <submittedName>
        <fullName evidence="2">Uncharacterized protein</fullName>
    </submittedName>
</protein>
<evidence type="ECO:0000313" key="2">
    <source>
        <dbReference type="EMBL" id="MDC0742313.1"/>
    </source>
</evidence>
<keyword evidence="1" id="KW-0472">Membrane</keyword>
<name>A0ABT5EKE3_9BACT</name>
<keyword evidence="3" id="KW-1185">Reference proteome</keyword>
<comment type="caution">
    <text evidence="2">The sequence shown here is derived from an EMBL/GenBank/DDBJ whole genome shotgun (WGS) entry which is preliminary data.</text>
</comment>
<gene>
    <name evidence="2" type="ORF">POL67_13255</name>
</gene>
<keyword evidence="1" id="KW-0812">Transmembrane</keyword>